<dbReference type="SUPFAM" id="SSF143422">
    <property type="entry name" value="Transposase IS200-like"/>
    <property type="match status" value="1"/>
</dbReference>
<evidence type="ECO:0000313" key="3">
    <source>
        <dbReference type="EMBL" id="RVT53424.1"/>
    </source>
</evidence>
<organism evidence="3 4">
    <name type="scientific">Rubrivivax albus</name>
    <dbReference type="NCBI Taxonomy" id="2499835"/>
    <lineage>
        <taxon>Bacteria</taxon>
        <taxon>Pseudomonadati</taxon>
        <taxon>Pseudomonadota</taxon>
        <taxon>Betaproteobacteria</taxon>
        <taxon>Burkholderiales</taxon>
        <taxon>Sphaerotilaceae</taxon>
        <taxon>Rubrivivax</taxon>
    </lineage>
</organism>
<dbReference type="RefSeq" id="WP_128194546.1">
    <property type="nucleotide sequence ID" value="NZ_SACT01000001.1"/>
</dbReference>
<feature type="region of interest" description="Disordered" evidence="1">
    <location>
        <begin position="204"/>
        <end position="223"/>
    </location>
</feature>
<keyword evidence="4" id="KW-1185">Reference proteome</keyword>
<dbReference type="PANTHER" id="PTHR34322">
    <property type="entry name" value="TRANSPOSASE, Y1_TNP DOMAIN-CONTAINING"/>
    <property type="match status" value="1"/>
</dbReference>
<dbReference type="OrthoDB" id="9814067at2"/>
<dbReference type="InterPro" id="IPR036515">
    <property type="entry name" value="Transposase_17_sf"/>
</dbReference>
<dbReference type="GO" id="GO:0003677">
    <property type="term" value="F:DNA binding"/>
    <property type="evidence" value="ECO:0007669"/>
    <property type="project" value="InterPro"/>
</dbReference>
<evidence type="ECO:0000259" key="2">
    <source>
        <dbReference type="SMART" id="SM01321"/>
    </source>
</evidence>
<sequence>MARLPRLTLAGHAHCVRQATVHGQPLTLDAADVQALRGAMRELSVQYRVAIWAYGVLPEALDLVLCPETTDGLGRFMQALGRRYVQAFNRRHGRHGALWAGRYRATVVETGEWLLACILHVEHAAWRAQQPSSGPHHLGQTRDPLLADAPVFWTLGNTPFERELAWRQRLEQGPDPATGALLARAVHGAWAIGSPAFTAELEAATGRPAQPRRPGRPRRVVSD</sequence>
<dbReference type="InterPro" id="IPR002686">
    <property type="entry name" value="Transposase_17"/>
</dbReference>
<accession>A0A3S2TP75</accession>
<gene>
    <name evidence="3" type="ORF">ENE75_00535</name>
</gene>
<reference evidence="3 4" key="1">
    <citation type="submission" date="2019-01" db="EMBL/GenBank/DDBJ databases">
        <authorList>
            <person name="Chen W.-M."/>
        </authorList>
    </citation>
    <scope>NUCLEOTIDE SEQUENCE [LARGE SCALE GENOMIC DNA]</scope>
    <source>
        <strain evidence="3 4">ICH-3</strain>
    </source>
</reference>
<dbReference type="PANTHER" id="PTHR34322:SF2">
    <property type="entry name" value="TRANSPOSASE IS200-LIKE DOMAIN-CONTAINING PROTEIN"/>
    <property type="match status" value="1"/>
</dbReference>
<protein>
    <submittedName>
        <fullName evidence="3">Transposase</fullName>
    </submittedName>
</protein>
<dbReference type="AlphaFoldDB" id="A0A3S2TP75"/>
<dbReference type="Proteomes" id="UP000288178">
    <property type="component" value="Unassembled WGS sequence"/>
</dbReference>
<evidence type="ECO:0000256" key="1">
    <source>
        <dbReference type="SAM" id="MobiDB-lite"/>
    </source>
</evidence>
<proteinExistence type="predicted"/>
<dbReference type="EMBL" id="SACT01000001">
    <property type="protein sequence ID" value="RVT53424.1"/>
    <property type="molecule type" value="Genomic_DNA"/>
</dbReference>
<dbReference type="Gene3D" id="3.30.70.1290">
    <property type="entry name" value="Transposase IS200-like"/>
    <property type="match status" value="1"/>
</dbReference>
<comment type="caution">
    <text evidence="3">The sequence shown here is derived from an EMBL/GenBank/DDBJ whole genome shotgun (WGS) entry which is preliminary data.</text>
</comment>
<dbReference type="GO" id="GO:0004803">
    <property type="term" value="F:transposase activity"/>
    <property type="evidence" value="ECO:0007669"/>
    <property type="project" value="InterPro"/>
</dbReference>
<feature type="domain" description="Transposase IS200-like" evidence="2">
    <location>
        <begin position="9"/>
        <end position="124"/>
    </location>
</feature>
<feature type="compositionally biased region" description="Basic residues" evidence="1">
    <location>
        <begin position="213"/>
        <end position="223"/>
    </location>
</feature>
<name>A0A3S2TP75_9BURK</name>
<dbReference type="SMART" id="SM01321">
    <property type="entry name" value="Y1_Tnp"/>
    <property type="match status" value="1"/>
</dbReference>
<evidence type="ECO:0000313" key="4">
    <source>
        <dbReference type="Proteomes" id="UP000288178"/>
    </source>
</evidence>
<dbReference type="GO" id="GO:0006313">
    <property type="term" value="P:DNA transposition"/>
    <property type="evidence" value="ECO:0007669"/>
    <property type="project" value="InterPro"/>
</dbReference>